<evidence type="ECO:0000313" key="2">
    <source>
        <dbReference type="Proteomes" id="UP000326396"/>
    </source>
</evidence>
<keyword evidence="2" id="KW-1185">Reference proteome</keyword>
<dbReference type="OrthoDB" id="1717098at2759"/>
<organism evidence="1 2">
    <name type="scientific">Mikania micrantha</name>
    <name type="common">bitter vine</name>
    <dbReference type="NCBI Taxonomy" id="192012"/>
    <lineage>
        <taxon>Eukaryota</taxon>
        <taxon>Viridiplantae</taxon>
        <taxon>Streptophyta</taxon>
        <taxon>Embryophyta</taxon>
        <taxon>Tracheophyta</taxon>
        <taxon>Spermatophyta</taxon>
        <taxon>Magnoliopsida</taxon>
        <taxon>eudicotyledons</taxon>
        <taxon>Gunneridae</taxon>
        <taxon>Pentapetalae</taxon>
        <taxon>asterids</taxon>
        <taxon>campanulids</taxon>
        <taxon>Asterales</taxon>
        <taxon>Asteraceae</taxon>
        <taxon>Asteroideae</taxon>
        <taxon>Heliantheae alliance</taxon>
        <taxon>Eupatorieae</taxon>
        <taxon>Mikania</taxon>
    </lineage>
</organism>
<protein>
    <submittedName>
        <fullName evidence="1">Uncharacterized protein</fullName>
    </submittedName>
</protein>
<gene>
    <name evidence="1" type="ORF">E3N88_40022</name>
</gene>
<accession>A0A5N6LLH7</accession>
<evidence type="ECO:0000313" key="1">
    <source>
        <dbReference type="EMBL" id="KAD2393045.1"/>
    </source>
</evidence>
<dbReference type="AlphaFoldDB" id="A0A5N6LLH7"/>
<proteinExistence type="predicted"/>
<sequence length="86" mass="9573">MATKGTFVVVDDGGREEAIESGGKVVNTKRKSELKEILEEVIKHFMDLSTMKAELARSQAHALQEGLDVNDLQADKRPEYLILNLC</sequence>
<name>A0A5N6LLH7_9ASTR</name>
<dbReference type="EMBL" id="SZYD01000019">
    <property type="protein sequence ID" value="KAD2393045.1"/>
    <property type="molecule type" value="Genomic_DNA"/>
</dbReference>
<reference evidence="1 2" key="1">
    <citation type="submission" date="2019-05" db="EMBL/GenBank/DDBJ databases">
        <title>Mikania micrantha, genome provides insights into the molecular mechanism of rapid growth.</title>
        <authorList>
            <person name="Liu B."/>
        </authorList>
    </citation>
    <scope>NUCLEOTIDE SEQUENCE [LARGE SCALE GENOMIC DNA]</scope>
    <source>
        <strain evidence="1">NLD-2019</strain>
        <tissue evidence="1">Leaf</tissue>
    </source>
</reference>
<dbReference type="Proteomes" id="UP000326396">
    <property type="component" value="Linkage Group LG9"/>
</dbReference>
<comment type="caution">
    <text evidence="1">The sequence shown here is derived from an EMBL/GenBank/DDBJ whole genome shotgun (WGS) entry which is preliminary data.</text>
</comment>